<evidence type="ECO:0000313" key="2">
    <source>
        <dbReference type="EMBL" id="MBC8571072.1"/>
    </source>
</evidence>
<sequence length="170" mass="17884">MKSNVKKLAFAGIFVALAVVCSAFYIPIGVSKCFPIQHMVNVLAGVFLGPWYACGMAFVTSLIRVLMGTGSLLAFPGSMIGALLCGLIYQKTRKMPLAVLGEVIGTGLLGALAAYPMATLFMAKEAAVFGFVLPFGISSLGGALISFVILLILERTKALSLLEKSLSTTR</sequence>
<accession>A0A926EBX8</accession>
<dbReference type="InterPro" id="IPR012652">
    <property type="entry name" value="ThiW"/>
</dbReference>
<name>A0A926EBX8_9FIRM</name>
<dbReference type="Proteomes" id="UP000660861">
    <property type="component" value="Unassembled WGS sequence"/>
</dbReference>
<keyword evidence="3" id="KW-1185">Reference proteome</keyword>
<comment type="caution">
    <text evidence="2">The sequence shown here is derived from an EMBL/GenBank/DDBJ whole genome shotgun (WGS) entry which is preliminary data.</text>
</comment>
<proteinExistence type="predicted"/>
<organism evidence="2 3">
    <name type="scientific">Zongyangia hominis</name>
    <dbReference type="NCBI Taxonomy" id="2763677"/>
    <lineage>
        <taxon>Bacteria</taxon>
        <taxon>Bacillati</taxon>
        <taxon>Bacillota</taxon>
        <taxon>Clostridia</taxon>
        <taxon>Eubacteriales</taxon>
        <taxon>Oscillospiraceae</taxon>
        <taxon>Zongyangia</taxon>
    </lineage>
</organism>
<dbReference type="EMBL" id="JACRTC010000006">
    <property type="protein sequence ID" value="MBC8571072.1"/>
    <property type="molecule type" value="Genomic_DNA"/>
</dbReference>
<dbReference type="RefSeq" id="WP_262398161.1">
    <property type="nucleotide sequence ID" value="NZ_JACRTC010000006.1"/>
</dbReference>
<feature type="transmembrane region" description="Helical" evidence="1">
    <location>
        <begin position="71"/>
        <end position="89"/>
    </location>
</feature>
<dbReference type="PIRSF" id="PIRSF024534">
    <property type="entry name" value="ThiW"/>
    <property type="match status" value="1"/>
</dbReference>
<gene>
    <name evidence="2" type="primary">thiW</name>
    <name evidence="2" type="ORF">H8709_09560</name>
</gene>
<keyword evidence="1" id="KW-1133">Transmembrane helix</keyword>
<keyword evidence="1" id="KW-0472">Membrane</keyword>
<reference evidence="2" key="1">
    <citation type="submission" date="2020-08" db="EMBL/GenBank/DDBJ databases">
        <title>Genome public.</title>
        <authorList>
            <person name="Liu C."/>
            <person name="Sun Q."/>
        </authorList>
    </citation>
    <scope>NUCLEOTIDE SEQUENCE</scope>
    <source>
        <strain evidence="2">NSJ-54</strain>
    </source>
</reference>
<feature type="transmembrane region" description="Helical" evidence="1">
    <location>
        <begin position="95"/>
        <end position="115"/>
    </location>
</feature>
<evidence type="ECO:0000313" key="3">
    <source>
        <dbReference type="Proteomes" id="UP000660861"/>
    </source>
</evidence>
<feature type="transmembrane region" description="Helical" evidence="1">
    <location>
        <begin position="39"/>
        <end position="59"/>
    </location>
</feature>
<dbReference type="AlphaFoldDB" id="A0A926EBX8"/>
<keyword evidence="1" id="KW-0812">Transmembrane</keyword>
<feature type="transmembrane region" description="Helical" evidence="1">
    <location>
        <begin position="127"/>
        <end position="153"/>
    </location>
</feature>
<protein>
    <submittedName>
        <fullName evidence="2">Energy coupling factor transporter S component ThiW</fullName>
    </submittedName>
</protein>
<dbReference type="Gene3D" id="1.10.1760.20">
    <property type="match status" value="1"/>
</dbReference>
<evidence type="ECO:0000256" key="1">
    <source>
        <dbReference type="SAM" id="Phobius"/>
    </source>
</evidence>
<dbReference type="NCBIfam" id="TIGR02359">
    <property type="entry name" value="thiW"/>
    <property type="match status" value="1"/>
</dbReference>
<dbReference type="Pfam" id="PF09512">
    <property type="entry name" value="ThiW"/>
    <property type="match status" value="1"/>
</dbReference>